<evidence type="ECO:0000313" key="2">
    <source>
        <dbReference type="EMBL" id="ARI78321.1"/>
    </source>
</evidence>
<dbReference type="RefSeq" id="WP_085030780.1">
    <property type="nucleotide sequence ID" value="NZ_CP020772.1"/>
</dbReference>
<dbReference type="Proteomes" id="UP000192527">
    <property type="component" value="Chromosome"/>
</dbReference>
<feature type="transmembrane region" description="Helical" evidence="1">
    <location>
        <begin position="50"/>
        <end position="71"/>
    </location>
</feature>
<name>A0A1W5ZYK4_9BACI</name>
<evidence type="ECO:0000256" key="1">
    <source>
        <dbReference type="SAM" id="Phobius"/>
    </source>
</evidence>
<dbReference type="AlphaFoldDB" id="A0A1W5ZYK4"/>
<dbReference type="EMBL" id="CP020772">
    <property type="protein sequence ID" value="ARI78321.1"/>
    <property type="molecule type" value="Genomic_DNA"/>
</dbReference>
<dbReference type="OrthoDB" id="2969445at2"/>
<feature type="transmembrane region" description="Helical" evidence="1">
    <location>
        <begin position="77"/>
        <end position="95"/>
    </location>
</feature>
<keyword evidence="1" id="KW-1133">Transmembrane helix</keyword>
<protein>
    <submittedName>
        <fullName evidence="2">Uncharacterized protein</fullName>
    </submittedName>
</protein>
<organism evidence="2 3">
    <name type="scientific">Halobacillus mangrovi</name>
    <dbReference type="NCBI Taxonomy" id="402384"/>
    <lineage>
        <taxon>Bacteria</taxon>
        <taxon>Bacillati</taxon>
        <taxon>Bacillota</taxon>
        <taxon>Bacilli</taxon>
        <taxon>Bacillales</taxon>
        <taxon>Bacillaceae</taxon>
        <taxon>Halobacillus</taxon>
    </lineage>
</organism>
<gene>
    <name evidence="2" type="ORF">HM131_16405</name>
</gene>
<accession>A0A1W5ZYK4</accession>
<dbReference type="KEGG" id="hmn:HM131_16405"/>
<keyword evidence="1" id="KW-0812">Transmembrane</keyword>
<proteinExistence type="predicted"/>
<dbReference type="InterPro" id="IPR035238">
    <property type="entry name" value="DUF5345"/>
</dbReference>
<sequence>MTENKKTDELEQLLNEASLHTDEHLHVDEPSTEFFEQMVQEQTEAWYRRLWIELACLWVVALLCLSVLAITVFYAPLLFVGIQIVSLVILGGYFIKESSRMVAWKQ</sequence>
<keyword evidence="1" id="KW-0472">Membrane</keyword>
<dbReference type="STRING" id="402384.HM131_16405"/>
<keyword evidence="3" id="KW-1185">Reference proteome</keyword>
<evidence type="ECO:0000313" key="3">
    <source>
        <dbReference type="Proteomes" id="UP000192527"/>
    </source>
</evidence>
<reference evidence="2 3" key="1">
    <citation type="submission" date="2017-04" db="EMBL/GenBank/DDBJ databases">
        <title>The whole genome sequencing and assembly of Halobacillus mangrovi strain.</title>
        <authorList>
            <person name="Lee S.-J."/>
            <person name="Park M.-K."/>
            <person name="Kim J.-Y."/>
            <person name="Lee Y.-J."/>
            <person name="Yi H."/>
            <person name="Bahn Y.-S."/>
            <person name="Kim J.F."/>
            <person name="Lee D.-W."/>
        </authorList>
    </citation>
    <scope>NUCLEOTIDE SEQUENCE [LARGE SCALE GENOMIC DNA]</scope>
    <source>
        <strain evidence="2 3">KTB 131</strain>
    </source>
</reference>
<dbReference type="Pfam" id="PF17280">
    <property type="entry name" value="DUF5345"/>
    <property type="match status" value="1"/>
</dbReference>